<protein>
    <submittedName>
        <fullName evidence="1">Aspartyl-phosphate phosphatase Spo0E family protein</fullName>
    </submittedName>
</protein>
<accession>A0ABS7UZE9</accession>
<dbReference type="PANTHER" id="PTHR41263">
    <property type="entry name" value="ASPARTYL-PHOSPHATE PHOSPHATASE YISI"/>
    <property type="match status" value="1"/>
</dbReference>
<comment type="caution">
    <text evidence="1">The sequence shown here is derived from an EMBL/GenBank/DDBJ whole genome shotgun (WGS) entry which is preliminary data.</text>
</comment>
<dbReference type="Gene3D" id="4.10.280.10">
    <property type="entry name" value="Helix-loop-helix DNA-binding domain"/>
    <property type="match status" value="1"/>
</dbReference>
<reference evidence="1" key="1">
    <citation type="submission" date="2024-05" db="EMBL/GenBank/DDBJ databases">
        <title>Metabacillus sp. nov., isolated from the rhizosphere soil of tomato plants.</title>
        <authorList>
            <person name="Ma R."/>
        </authorList>
    </citation>
    <scope>NUCLEOTIDE SEQUENCE</scope>
    <source>
        <strain evidence="1">DBTR6</strain>
    </source>
</reference>
<dbReference type="InterPro" id="IPR018540">
    <property type="entry name" value="Spo0E-like"/>
</dbReference>
<dbReference type="InterPro" id="IPR037208">
    <property type="entry name" value="Spo0E-like_sf"/>
</dbReference>
<dbReference type="Proteomes" id="UP001165287">
    <property type="component" value="Unassembled WGS sequence"/>
</dbReference>
<evidence type="ECO:0000313" key="2">
    <source>
        <dbReference type="Proteomes" id="UP001165287"/>
    </source>
</evidence>
<name>A0ABS7UZE9_9BACI</name>
<dbReference type="InterPro" id="IPR036638">
    <property type="entry name" value="HLH_DNA-bd_sf"/>
</dbReference>
<dbReference type="SUPFAM" id="SSF140500">
    <property type="entry name" value="BAS1536-like"/>
    <property type="match status" value="1"/>
</dbReference>
<keyword evidence="2" id="KW-1185">Reference proteome</keyword>
<sequence length="67" mass="7999">MICTEVNELERRINQMKENLIQIAEETGLNSYNTLYYSQKLDQLITIYQKLKIDNIQKVYQKSCILI</sequence>
<dbReference type="Pfam" id="PF09388">
    <property type="entry name" value="SpoOE-like"/>
    <property type="match status" value="1"/>
</dbReference>
<gene>
    <name evidence="1" type="ORF">K9V48_25605</name>
</gene>
<dbReference type="InterPro" id="IPR053028">
    <property type="entry name" value="Spo0E-like_phosphatase"/>
</dbReference>
<dbReference type="PANTHER" id="PTHR41263:SF1">
    <property type="entry name" value="ASPARTYL-PHOSPHATE PHOSPHATASE YISI"/>
    <property type="match status" value="1"/>
</dbReference>
<evidence type="ECO:0000313" key="1">
    <source>
        <dbReference type="EMBL" id="MBZ5753506.1"/>
    </source>
</evidence>
<dbReference type="RefSeq" id="WP_224141922.1">
    <property type="nucleotide sequence ID" value="NZ_JAIQUM010000116.1"/>
</dbReference>
<proteinExistence type="predicted"/>
<organism evidence="1 2">
    <name type="scientific">Metabacillus rhizolycopersici</name>
    <dbReference type="NCBI Taxonomy" id="2875709"/>
    <lineage>
        <taxon>Bacteria</taxon>
        <taxon>Bacillati</taxon>
        <taxon>Bacillota</taxon>
        <taxon>Bacilli</taxon>
        <taxon>Bacillales</taxon>
        <taxon>Bacillaceae</taxon>
        <taxon>Metabacillus</taxon>
    </lineage>
</organism>
<dbReference type="EMBL" id="JAIQUM010000116">
    <property type="protein sequence ID" value="MBZ5753506.1"/>
    <property type="molecule type" value="Genomic_DNA"/>
</dbReference>